<dbReference type="InterPro" id="IPR013249">
    <property type="entry name" value="RNA_pol_sigma70_r4_t2"/>
</dbReference>
<reference evidence="8" key="1">
    <citation type="submission" date="2020-12" db="EMBL/GenBank/DDBJ databases">
        <title>Oil enriched cultivation method for isolating marine PHA-producing bacteria.</title>
        <authorList>
            <person name="Zheng W."/>
            <person name="Yu S."/>
            <person name="Huang Y."/>
        </authorList>
    </citation>
    <scope>NUCLEOTIDE SEQUENCE</scope>
    <source>
        <strain evidence="8">SY-2-12</strain>
    </source>
</reference>
<evidence type="ECO:0000256" key="4">
    <source>
        <dbReference type="ARBA" id="ARBA00023125"/>
    </source>
</evidence>
<dbReference type="Gene3D" id="1.10.1740.10">
    <property type="match status" value="1"/>
</dbReference>
<keyword evidence="4" id="KW-0238">DNA-binding</keyword>
<evidence type="ECO:0000256" key="5">
    <source>
        <dbReference type="ARBA" id="ARBA00023163"/>
    </source>
</evidence>
<dbReference type="SUPFAM" id="SSF88659">
    <property type="entry name" value="Sigma3 and sigma4 domains of RNA polymerase sigma factors"/>
    <property type="match status" value="1"/>
</dbReference>
<gene>
    <name evidence="8" type="ORF">JF539_21305</name>
</gene>
<evidence type="ECO:0000256" key="3">
    <source>
        <dbReference type="ARBA" id="ARBA00023082"/>
    </source>
</evidence>
<dbReference type="GO" id="GO:0016987">
    <property type="term" value="F:sigma factor activity"/>
    <property type="evidence" value="ECO:0007669"/>
    <property type="project" value="UniProtKB-KW"/>
</dbReference>
<dbReference type="InterPro" id="IPR007627">
    <property type="entry name" value="RNA_pol_sigma70_r2"/>
</dbReference>
<dbReference type="AlphaFoldDB" id="A0A939EHP7"/>
<dbReference type="Pfam" id="PF08281">
    <property type="entry name" value="Sigma70_r4_2"/>
    <property type="match status" value="1"/>
</dbReference>
<dbReference type="GO" id="GO:0006352">
    <property type="term" value="P:DNA-templated transcription initiation"/>
    <property type="evidence" value="ECO:0007669"/>
    <property type="project" value="InterPro"/>
</dbReference>
<keyword evidence="2" id="KW-0805">Transcription regulation</keyword>
<evidence type="ECO:0000313" key="9">
    <source>
        <dbReference type="Proteomes" id="UP000664096"/>
    </source>
</evidence>
<dbReference type="InterPro" id="IPR013324">
    <property type="entry name" value="RNA_pol_sigma_r3/r4-like"/>
</dbReference>
<evidence type="ECO:0000259" key="7">
    <source>
        <dbReference type="Pfam" id="PF08281"/>
    </source>
</evidence>
<dbReference type="PANTHER" id="PTHR43133:SF8">
    <property type="entry name" value="RNA POLYMERASE SIGMA FACTOR HI_1459-RELATED"/>
    <property type="match status" value="1"/>
</dbReference>
<feature type="domain" description="RNA polymerase sigma-70 region 2" evidence="6">
    <location>
        <begin position="23"/>
        <end position="79"/>
    </location>
</feature>
<dbReference type="EMBL" id="JAEKJZ010000005">
    <property type="protein sequence ID" value="MBN9672906.1"/>
    <property type="molecule type" value="Genomic_DNA"/>
</dbReference>
<dbReference type="InterPro" id="IPR039425">
    <property type="entry name" value="RNA_pol_sigma-70-like"/>
</dbReference>
<evidence type="ECO:0000256" key="2">
    <source>
        <dbReference type="ARBA" id="ARBA00023015"/>
    </source>
</evidence>
<proteinExistence type="inferred from homology"/>
<dbReference type="PANTHER" id="PTHR43133">
    <property type="entry name" value="RNA POLYMERASE ECF-TYPE SIGMA FACTO"/>
    <property type="match status" value="1"/>
</dbReference>
<sequence>MIRLDPVHVEAARQGDRAALDALVRAAERPVYNLAIRMLAHPADAEDATQEILIKIIANLGSLRDIEAAGGWAMRIACRHLVGARKSGRVESMRMSFTGFAADLEQGLSEPGASEPYDAETRLAIEEVKVGCTLAMLTCLSRDLRIAYLLGDVFELSDREAASVLEIAPAAYRQRLRRSRAAVTAFVKDTCGNVSAKAACRCEKRIAAAEEAGRISRSRSRFGLSPSGPTTVPGLRAQVRRLEEGRRAAALLRSNPDFSCDVAELVLQTIETNPIRPDGKL</sequence>
<comment type="similarity">
    <text evidence="1">Belongs to the sigma-70 factor family. ECF subfamily.</text>
</comment>
<evidence type="ECO:0000259" key="6">
    <source>
        <dbReference type="Pfam" id="PF04542"/>
    </source>
</evidence>
<accession>A0A939EHP7</accession>
<name>A0A939EHP7_9HYPH</name>
<comment type="caution">
    <text evidence="8">The sequence shown here is derived from an EMBL/GenBank/DDBJ whole genome shotgun (WGS) entry which is preliminary data.</text>
</comment>
<dbReference type="SUPFAM" id="SSF88946">
    <property type="entry name" value="Sigma2 domain of RNA polymerase sigma factors"/>
    <property type="match status" value="1"/>
</dbReference>
<keyword evidence="3" id="KW-0731">Sigma factor</keyword>
<dbReference type="RefSeq" id="WP_207142751.1">
    <property type="nucleotide sequence ID" value="NZ_JAEKJZ010000005.1"/>
</dbReference>
<dbReference type="GO" id="GO:0003677">
    <property type="term" value="F:DNA binding"/>
    <property type="evidence" value="ECO:0007669"/>
    <property type="project" value="UniProtKB-KW"/>
</dbReference>
<evidence type="ECO:0000256" key="1">
    <source>
        <dbReference type="ARBA" id="ARBA00010641"/>
    </source>
</evidence>
<keyword evidence="5" id="KW-0804">Transcription</keyword>
<dbReference type="Proteomes" id="UP000664096">
    <property type="component" value="Unassembled WGS sequence"/>
</dbReference>
<evidence type="ECO:0000313" key="8">
    <source>
        <dbReference type="EMBL" id="MBN9672906.1"/>
    </source>
</evidence>
<dbReference type="InterPro" id="IPR013325">
    <property type="entry name" value="RNA_pol_sigma_r2"/>
</dbReference>
<organism evidence="8 9">
    <name type="scientific">Roseibium aggregatum</name>
    <dbReference type="NCBI Taxonomy" id="187304"/>
    <lineage>
        <taxon>Bacteria</taxon>
        <taxon>Pseudomonadati</taxon>
        <taxon>Pseudomonadota</taxon>
        <taxon>Alphaproteobacteria</taxon>
        <taxon>Hyphomicrobiales</taxon>
        <taxon>Stappiaceae</taxon>
        <taxon>Roseibium</taxon>
    </lineage>
</organism>
<feature type="domain" description="RNA polymerase sigma factor 70 region 4 type 2" evidence="7">
    <location>
        <begin position="134"/>
        <end position="182"/>
    </location>
</feature>
<protein>
    <submittedName>
        <fullName evidence="8">RNA polymerase sigma factor</fullName>
    </submittedName>
</protein>
<dbReference type="Pfam" id="PF04542">
    <property type="entry name" value="Sigma70_r2"/>
    <property type="match status" value="1"/>
</dbReference>